<dbReference type="Gene3D" id="1.25.40.10">
    <property type="entry name" value="Tetratricopeptide repeat domain"/>
    <property type="match status" value="1"/>
</dbReference>
<keyword evidence="3" id="KW-1185">Reference proteome</keyword>
<accession>A0A8J2V471</accession>
<proteinExistence type="predicted"/>
<sequence length="184" mass="19724">MQGLSKTLMPGAWRAASGALAAMLIAVHAAALAQDGPPGSGSSSLQESQRVLDQTTGMQSDLTRAKAAMAVDDFAAAIALLRPHAQDKAMITARIDFATACLGLFRQKGWEAQEGHEQDYVLAYEIALPLAEQGIAEFQYFVGEMLLLGIGTAVNRDAARVWLTRAAEQGHEEADDALFFEFEL</sequence>
<dbReference type="InterPro" id="IPR011990">
    <property type="entry name" value="TPR-like_helical_dom_sf"/>
</dbReference>
<name>A0A8J2V471_9PROT</name>
<dbReference type="SUPFAM" id="SSF81901">
    <property type="entry name" value="HCP-like"/>
    <property type="match status" value="1"/>
</dbReference>
<feature type="chain" id="PRO_5035285661" description="Sel1 repeat family protein" evidence="1">
    <location>
        <begin position="34"/>
        <end position="184"/>
    </location>
</feature>
<feature type="signal peptide" evidence="1">
    <location>
        <begin position="1"/>
        <end position="33"/>
    </location>
</feature>
<evidence type="ECO:0000313" key="2">
    <source>
        <dbReference type="EMBL" id="GGD00305.1"/>
    </source>
</evidence>
<protein>
    <recommendedName>
        <fullName evidence="4">Sel1 repeat family protein</fullName>
    </recommendedName>
</protein>
<evidence type="ECO:0008006" key="4">
    <source>
        <dbReference type="Google" id="ProtNLM"/>
    </source>
</evidence>
<dbReference type="SMART" id="SM00671">
    <property type="entry name" value="SEL1"/>
    <property type="match status" value="1"/>
</dbReference>
<dbReference type="InterPro" id="IPR006597">
    <property type="entry name" value="Sel1-like"/>
</dbReference>
<comment type="caution">
    <text evidence="2">The sequence shown here is derived from an EMBL/GenBank/DDBJ whole genome shotgun (WGS) entry which is preliminary data.</text>
</comment>
<reference evidence="2" key="2">
    <citation type="submission" date="2020-09" db="EMBL/GenBank/DDBJ databases">
        <authorList>
            <person name="Sun Q."/>
            <person name="Zhou Y."/>
        </authorList>
    </citation>
    <scope>NUCLEOTIDE SEQUENCE</scope>
    <source>
        <strain evidence="2">CGMCC 1.12921</strain>
    </source>
</reference>
<evidence type="ECO:0000256" key="1">
    <source>
        <dbReference type="SAM" id="SignalP"/>
    </source>
</evidence>
<dbReference type="Proteomes" id="UP000613582">
    <property type="component" value="Unassembled WGS sequence"/>
</dbReference>
<organism evidence="2 3">
    <name type="scientific">Aquisalinus flavus</name>
    <dbReference type="NCBI Taxonomy" id="1526572"/>
    <lineage>
        <taxon>Bacteria</taxon>
        <taxon>Pseudomonadati</taxon>
        <taxon>Pseudomonadota</taxon>
        <taxon>Alphaproteobacteria</taxon>
        <taxon>Parvularculales</taxon>
        <taxon>Parvularculaceae</taxon>
        <taxon>Aquisalinus</taxon>
    </lineage>
</organism>
<dbReference type="AlphaFoldDB" id="A0A8J2V471"/>
<dbReference type="EMBL" id="BMGH01000001">
    <property type="protein sequence ID" value="GGD00305.1"/>
    <property type="molecule type" value="Genomic_DNA"/>
</dbReference>
<gene>
    <name evidence="2" type="ORF">GCM10011342_06600</name>
</gene>
<reference evidence="2" key="1">
    <citation type="journal article" date="2014" name="Int. J. Syst. Evol. Microbiol.">
        <title>Complete genome sequence of Corynebacterium casei LMG S-19264T (=DSM 44701T), isolated from a smear-ripened cheese.</title>
        <authorList>
            <consortium name="US DOE Joint Genome Institute (JGI-PGF)"/>
            <person name="Walter F."/>
            <person name="Albersmeier A."/>
            <person name="Kalinowski J."/>
            <person name="Ruckert C."/>
        </authorList>
    </citation>
    <scope>NUCLEOTIDE SEQUENCE</scope>
    <source>
        <strain evidence="2">CGMCC 1.12921</strain>
    </source>
</reference>
<dbReference type="Pfam" id="PF08238">
    <property type="entry name" value="Sel1"/>
    <property type="match status" value="2"/>
</dbReference>
<evidence type="ECO:0000313" key="3">
    <source>
        <dbReference type="Proteomes" id="UP000613582"/>
    </source>
</evidence>
<keyword evidence="1" id="KW-0732">Signal</keyword>